<evidence type="ECO:0000313" key="3">
    <source>
        <dbReference type="Proteomes" id="UP000500953"/>
    </source>
</evidence>
<gene>
    <name evidence="2" type="ORF">F6W96_07180</name>
</gene>
<protein>
    <submittedName>
        <fullName evidence="2">Uncharacterized protein</fullName>
    </submittedName>
</protein>
<organism evidence="2 3">
    <name type="scientific">Nocardia terpenica</name>
    <dbReference type="NCBI Taxonomy" id="455432"/>
    <lineage>
        <taxon>Bacteria</taxon>
        <taxon>Bacillati</taxon>
        <taxon>Actinomycetota</taxon>
        <taxon>Actinomycetes</taxon>
        <taxon>Mycobacteriales</taxon>
        <taxon>Nocardiaceae</taxon>
        <taxon>Nocardia</taxon>
    </lineage>
</organism>
<feature type="compositionally biased region" description="Pro residues" evidence="1">
    <location>
        <begin position="78"/>
        <end position="92"/>
    </location>
</feature>
<reference evidence="2 3" key="1">
    <citation type="journal article" date="2019" name="ACS Chem. Biol.">
        <title>Identification and Mobilization of a Cryptic Antibiotic Biosynthesis Gene Locus from a Human-Pathogenic Nocardia Isolate.</title>
        <authorList>
            <person name="Herisse M."/>
            <person name="Ishida K."/>
            <person name="Porter J.L."/>
            <person name="Howden B."/>
            <person name="Hertweck C."/>
            <person name="Stinear T.P."/>
            <person name="Pidot S.J."/>
        </authorList>
    </citation>
    <scope>NUCLEOTIDE SEQUENCE [LARGE SCALE GENOMIC DNA]</scope>
    <source>
        <strain evidence="2 3">AUSMDU00012715</strain>
    </source>
</reference>
<dbReference type="AlphaFoldDB" id="A0A6G9YYP9"/>
<evidence type="ECO:0000256" key="1">
    <source>
        <dbReference type="SAM" id="MobiDB-lite"/>
    </source>
</evidence>
<feature type="region of interest" description="Disordered" evidence="1">
    <location>
        <begin position="78"/>
        <end position="97"/>
    </location>
</feature>
<feature type="region of interest" description="Disordered" evidence="1">
    <location>
        <begin position="21"/>
        <end position="63"/>
    </location>
</feature>
<evidence type="ECO:0000313" key="2">
    <source>
        <dbReference type="EMBL" id="QIS18116.1"/>
    </source>
</evidence>
<name>A0A6G9YYP9_9NOCA</name>
<dbReference type="EMBL" id="CP046173">
    <property type="protein sequence ID" value="QIS18116.1"/>
    <property type="molecule type" value="Genomic_DNA"/>
</dbReference>
<sequence>MTDSESEPKFVTEEQVRRIIRETMNEALAQGNPFAQPPHPGAHGVPGFPSAPGGPMPGPPPMPGMPYPPHPNFPPPVPYPQLPPFPPPPPGTDPLIQSSFRTDAELMRRVKAKLAMEGRSLQDLLNAFLWTWVNQGDPGRSDI</sequence>
<accession>A0A6G9YYP9</accession>
<feature type="compositionally biased region" description="Pro residues" evidence="1">
    <location>
        <begin position="52"/>
        <end position="63"/>
    </location>
</feature>
<proteinExistence type="predicted"/>
<dbReference type="RefSeq" id="WP_167485440.1">
    <property type="nucleotide sequence ID" value="NZ_CP046173.1"/>
</dbReference>
<dbReference type="Proteomes" id="UP000500953">
    <property type="component" value="Chromosome"/>
</dbReference>